<dbReference type="PANTHER" id="PTHR43844">
    <property type="entry name" value="METHIONINE SYNTHASE"/>
    <property type="match status" value="1"/>
</dbReference>
<reference evidence="1" key="1">
    <citation type="submission" date="2016-03" db="EMBL/GenBank/DDBJ databases">
        <title>Draft genome sequence of Rosellinia necatrix.</title>
        <authorList>
            <person name="Kanematsu S."/>
        </authorList>
    </citation>
    <scope>NUCLEOTIDE SEQUENCE [LARGE SCALE GENOMIC DNA]</scope>
    <source>
        <strain evidence="1">W97</strain>
    </source>
</reference>
<gene>
    <name evidence="1" type="ORF">SAMD00023353_0700890</name>
</gene>
<proteinExistence type="predicted"/>
<dbReference type="GO" id="GO:0009086">
    <property type="term" value="P:methionine biosynthetic process"/>
    <property type="evidence" value="ECO:0007669"/>
    <property type="project" value="InterPro"/>
</dbReference>
<dbReference type="STRING" id="77044.A0A1S7ULS6"/>
<dbReference type="SUPFAM" id="SSF51726">
    <property type="entry name" value="UROD/MetE-like"/>
    <property type="match status" value="1"/>
</dbReference>
<keyword evidence="2" id="KW-1185">Reference proteome</keyword>
<dbReference type="OMA" id="MPGSTHV"/>
<dbReference type="GO" id="GO:0003871">
    <property type="term" value="F:5-methyltetrahydropteroyltriglutamate-homocysteine S-methyltransferase activity"/>
    <property type="evidence" value="ECO:0007669"/>
    <property type="project" value="InterPro"/>
</dbReference>
<dbReference type="GO" id="GO:0008270">
    <property type="term" value="F:zinc ion binding"/>
    <property type="evidence" value="ECO:0007669"/>
    <property type="project" value="InterPro"/>
</dbReference>
<evidence type="ECO:0000313" key="2">
    <source>
        <dbReference type="Proteomes" id="UP000054516"/>
    </source>
</evidence>
<dbReference type="OrthoDB" id="7772923at2759"/>
<protein>
    <submittedName>
        <fullName evidence="1">Putative UROD-like protein</fullName>
    </submittedName>
</protein>
<dbReference type="CDD" id="cd03311">
    <property type="entry name" value="CIMS_C_terminal_like"/>
    <property type="match status" value="1"/>
</dbReference>
<dbReference type="Gene3D" id="3.20.20.210">
    <property type="match status" value="1"/>
</dbReference>
<organism evidence="1">
    <name type="scientific">Rosellinia necatrix</name>
    <name type="common">White root-rot fungus</name>
    <dbReference type="NCBI Taxonomy" id="77044"/>
    <lineage>
        <taxon>Eukaryota</taxon>
        <taxon>Fungi</taxon>
        <taxon>Dikarya</taxon>
        <taxon>Ascomycota</taxon>
        <taxon>Pezizomycotina</taxon>
        <taxon>Sordariomycetes</taxon>
        <taxon>Xylariomycetidae</taxon>
        <taxon>Xylariales</taxon>
        <taxon>Xylariaceae</taxon>
        <taxon>Rosellinia</taxon>
    </lineage>
</organism>
<dbReference type="PANTHER" id="PTHR43844:SF2">
    <property type="entry name" value="SYNTHASE, VITAMIN-B12 INDEPENDENT, PUTATIVE (AFU_ORTHOLOGUE AFUA_3G12060)-RELATED"/>
    <property type="match status" value="1"/>
</dbReference>
<dbReference type="InterPro" id="IPR038071">
    <property type="entry name" value="UROD/MetE-like_sf"/>
</dbReference>
<dbReference type="Proteomes" id="UP000054516">
    <property type="component" value="Unassembled WGS sequence"/>
</dbReference>
<dbReference type="AlphaFoldDB" id="A0A1S7ULS6"/>
<dbReference type="EMBL" id="DF977452">
    <property type="protein sequence ID" value="GAP84282.2"/>
    <property type="molecule type" value="Genomic_DNA"/>
</dbReference>
<name>A0A1S7ULS6_ROSNE</name>
<evidence type="ECO:0000313" key="1">
    <source>
        <dbReference type="EMBL" id="GAP84282.2"/>
    </source>
</evidence>
<sequence>MAPPFRNEQIGSLLRPKELLEARASLASPSQMYSLDVPAAARAAERAAIGSAVRAQLRRGVRPITDGEYGRHIYYGGFFERLGGFEARAALPIPGAFRTGFPTTAGLAATAGATTRAAVVLPGGEEGGLWAAAKLTMPAPSYQHIQLRPGTAWTADSGYASDEAYLDDVAACGAAELRTLRAAGLRNVQVDDPHLTYFASAAFLDGCRRDGTDADALLGLYLRAHGRLLAGRPAGLHVGLHLCRGNMAGSVSWVEGSYEAIAERVLGGTGYDTYYLEFDDVARAGGFAPLRFLPRGRNVVLGLVSTKRPALEDPRALAESVRAAARVIADAQGVPLAEALDCLAISPQCGFSSSSLAGGKGVTEDIMWRKLELVKQVADDVWG</sequence>
<accession>A0A1S7ULS6</accession>
<dbReference type="InterPro" id="IPR002629">
    <property type="entry name" value="Met_Synth_C/arc"/>
</dbReference>